<comment type="caution">
    <text evidence="1">The sequence shown here is derived from an EMBL/GenBank/DDBJ whole genome shotgun (WGS) entry which is preliminary data.</text>
</comment>
<protein>
    <submittedName>
        <fullName evidence="1">Sulfur relay protein TusB</fullName>
    </submittedName>
</protein>
<gene>
    <name evidence="1" type="ORF">ASN18_2132</name>
</gene>
<name>A0ABR5SE00_9BACT</name>
<dbReference type="EMBL" id="LNQR01000074">
    <property type="protein sequence ID" value="KWT83681.1"/>
    <property type="molecule type" value="Genomic_DNA"/>
</dbReference>
<dbReference type="NCBIfam" id="TIGR03011">
    <property type="entry name" value="sulf_tusB_dsrH"/>
    <property type="match status" value="1"/>
</dbReference>
<dbReference type="Pfam" id="PF04077">
    <property type="entry name" value="DsrH"/>
    <property type="match status" value="1"/>
</dbReference>
<evidence type="ECO:0000313" key="2">
    <source>
        <dbReference type="Proteomes" id="UP000060487"/>
    </source>
</evidence>
<organism evidence="1 2">
    <name type="scientific">Candidatus Magnetominusculus xianensis</name>
    <dbReference type="NCBI Taxonomy" id="1748249"/>
    <lineage>
        <taxon>Bacteria</taxon>
        <taxon>Pseudomonadati</taxon>
        <taxon>Nitrospirota</taxon>
        <taxon>Nitrospiria</taxon>
        <taxon>Nitrospirales</taxon>
        <taxon>Nitrospiraceae</taxon>
        <taxon>Candidatus Magnetominusculus</taxon>
    </lineage>
</organism>
<dbReference type="SUPFAM" id="SSF75169">
    <property type="entry name" value="DsrEFH-like"/>
    <property type="match status" value="1"/>
</dbReference>
<reference evidence="1 2" key="1">
    <citation type="submission" date="2015-11" db="EMBL/GenBank/DDBJ databases">
        <authorList>
            <person name="Lin W."/>
        </authorList>
    </citation>
    <scope>NUCLEOTIDE SEQUENCE [LARGE SCALE GENOMIC DNA]</scope>
    <source>
        <strain evidence="1 2">HCH-1</strain>
    </source>
</reference>
<sequence>MKVGVFLSEHTKSNDTLDRLSAGSFDLVLVQNAVYSAALKENGQKSPVLGKGAKVYALSEDLVSRGIEPSQVDSGVTVVDYDGLVDIIFNEFGKTIWL</sequence>
<dbReference type="InterPro" id="IPR007215">
    <property type="entry name" value="Sulphur_relay_TusB/DsrH"/>
</dbReference>
<evidence type="ECO:0000313" key="1">
    <source>
        <dbReference type="EMBL" id="KWT83681.1"/>
    </source>
</evidence>
<dbReference type="RefSeq" id="WP_085052735.1">
    <property type="nucleotide sequence ID" value="NZ_LNQR01000074.1"/>
</dbReference>
<keyword evidence="2" id="KW-1185">Reference proteome</keyword>
<dbReference type="Gene3D" id="3.40.1260.10">
    <property type="entry name" value="DsrEFH-like"/>
    <property type="match status" value="1"/>
</dbReference>
<dbReference type="Proteomes" id="UP000060487">
    <property type="component" value="Unassembled WGS sequence"/>
</dbReference>
<proteinExistence type="predicted"/>
<accession>A0ABR5SE00</accession>
<dbReference type="InterPro" id="IPR027396">
    <property type="entry name" value="DsrEFH-like"/>
</dbReference>